<reference evidence="2" key="1">
    <citation type="submission" date="2019-12" db="EMBL/GenBank/DDBJ databases">
        <title>Clostridiaceae gen. nov. sp. nov., isolated from sediment in Xinjiang, China.</title>
        <authorList>
            <person name="Zhang R."/>
        </authorList>
    </citation>
    <scope>NUCLEOTIDE SEQUENCE</scope>
    <source>
        <strain evidence="2">D2Q-11</strain>
    </source>
</reference>
<dbReference type="InterPro" id="IPR036568">
    <property type="entry name" value="GGCT-like_sf"/>
</dbReference>
<protein>
    <submittedName>
        <fullName evidence="2">Gamma-glutamylcyclotransferase</fullName>
    </submittedName>
</protein>
<dbReference type="InterPro" id="IPR013024">
    <property type="entry name" value="GGCT-like"/>
</dbReference>
<sequence length="144" mass="16878">MAEKIFVYGSLMKDFFNYNNYLKGKVKSTTLAKTKGKLYHLANRGYPAMVEGEEDIYGELIEIEDFDINLRSLDGLENYIDEKSNLNEYNRVIKEVEILETGEKVKAYVYQFNLKNINNRKANTIYISSGNWREYMESQEKKAI</sequence>
<feature type="domain" description="Gamma-glutamylcyclotransferase AIG2-like" evidence="1">
    <location>
        <begin position="5"/>
        <end position="133"/>
    </location>
</feature>
<accession>A0A942V1I3</accession>
<name>A0A942V1I3_9FIRM</name>
<evidence type="ECO:0000313" key="3">
    <source>
        <dbReference type="Proteomes" id="UP000724672"/>
    </source>
</evidence>
<dbReference type="EMBL" id="WSFT01000031">
    <property type="protein sequence ID" value="MBS4538292.1"/>
    <property type="molecule type" value="Genomic_DNA"/>
</dbReference>
<organism evidence="2 3">
    <name type="scientific">Anaeromonas frigoriresistens</name>
    <dbReference type="NCBI Taxonomy" id="2683708"/>
    <lineage>
        <taxon>Bacteria</taxon>
        <taxon>Bacillati</taxon>
        <taxon>Bacillota</taxon>
        <taxon>Tissierellia</taxon>
        <taxon>Tissierellales</taxon>
        <taxon>Thermohalobacteraceae</taxon>
        <taxon>Anaeromonas</taxon>
    </lineage>
</organism>
<proteinExistence type="predicted"/>
<dbReference type="Proteomes" id="UP000724672">
    <property type="component" value="Unassembled WGS sequence"/>
</dbReference>
<dbReference type="Gene3D" id="3.10.490.10">
    <property type="entry name" value="Gamma-glutamyl cyclotransferase-like"/>
    <property type="match status" value="1"/>
</dbReference>
<evidence type="ECO:0000313" key="2">
    <source>
        <dbReference type="EMBL" id="MBS4538292.1"/>
    </source>
</evidence>
<dbReference type="InterPro" id="IPR009288">
    <property type="entry name" value="AIG2-like_dom"/>
</dbReference>
<dbReference type="RefSeq" id="WP_203366219.1">
    <property type="nucleotide sequence ID" value="NZ_WSFT01000031.1"/>
</dbReference>
<dbReference type="AlphaFoldDB" id="A0A942V1I3"/>
<dbReference type="Pfam" id="PF06094">
    <property type="entry name" value="GGACT"/>
    <property type="match status" value="1"/>
</dbReference>
<dbReference type="SUPFAM" id="SSF110857">
    <property type="entry name" value="Gamma-glutamyl cyclotransferase-like"/>
    <property type="match status" value="1"/>
</dbReference>
<comment type="caution">
    <text evidence="2">The sequence shown here is derived from an EMBL/GenBank/DDBJ whole genome shotgun (WGS) entry which is preliminary data.</text>
</comment>
<gene>
    <name evidence="2" type="ORF">GOQ27_07440</name>
</gene>
<dbReference type="CDD" id="cd06661">
    <property type="entry name" value="GGCT_like"/>
    <property type="match status" value="1"/>
</dbReference>
<keyword evidence="3" id="KW-1185">Reference proteome</keyword>
<evidence type="ECO:0000259" key="1">
    <source>
        <dbReference type="Pfam" id="PF06094"/>
    </source>
</evidence>